<dbReference type="EC" id="2.3.3.10" evidence="5"/>
<dbReference type="InterPro" id="IPR010122">
    <property type="entry name" value="HMG_CoA_synthase_euk"/>
</dbReference>
<evidence type="ECO:0000256" key="3">
    <source>
        <dbReference type="PIRSR" id="PIRSR610122-1"/>
    </source>
</evidence>
<evidence type="ECO:0000313" key="9">
    <source>
        <dbReference type="Proteomes" id="UP000310189"/>
    </source>
</evidence>
<feature type="binding site" evidence="4">
    <location>
        <position position="256"/>
    </location>
    <ligand>
        <name>CoA</name>
        <dbReference type="ChEBI" id="CHEBI:57287"/>
    </ligand>
</feature>
<feature type="domain" description="Hydroxymethylglutaryl-coenzyme A synthase N-terminal" evidence="6">
    <location>
        <begin position="3"/>
        <end position="176"/>
    </location>
</feature>
<feature type="active site" description="Proton donor/acceptor" evidence="3">
    <location>
        <position position="85"/>
    </location>
</feature>
<dbReference type="Proteomes" id="UP000310189">
    <property type="component" value="Unassembled WGS sequence"/>
</dbReference>
<dbReference type="InterPro" id="IPR013746">
    <property type="entry name" value="HMG_CoA_synt_C_dom"/>
</dbReference>
<keyword evidence="2 5" id="KW-0808">Transferase</keyword>
<dbReference type="PANTHER" id="PTHR43323:SF2">
    <property type="entry name" value="HYDROXYMETHYLGLUTARYL-COA SYNTHASE"/>
    <property type="match status" value="1"/>
</dbReference>
<dbReference type="FunFam" id="3.40.47.10:FF:000008">
    <property type="entry name" value="3-hydroxy-3-methylglutaryl coenzyme A synthase"/>
    <property type="match status" value="1"/>
</dbReference>
<reference evidence="8 9" key="1">
    <citation type="submission" date="2019-03" db="EMBL/GenBank/DDBJ databases">
        <title>Sequencing 23 genomes of Wallemia ichthyophaga.</title>
        <authorList>
            <person name="Gostincar C."/>
        </authorList>
    </citation>
    <scope>NUCLEOTIDE SEQUENCE [LARGE SCALE GENOMIC DNA]</scope>
    <source>
        <strain evidence="8 9">EXF-5753</strain>
    </source>
</reference>
<evidence type="ECO:0000256" key="1">
    <source>
        <dbReference type="ARBA" id="ARBA00007061"/>
    </source>
</evidence>
<evidence type="ECO:0000256" key="5">
    <source>
        <dbReference type="RuleBase" id="RU364071"/>
    </source>
</evidence>
<dbReference type="AlphaFoldDB" id="A0A4T0FHT4"/>
<proteinExistence type="inferred from homology"/>
<comment type="similarity">
    <text evidence="1 5">Belongs to the thiolase-like superfamily. HMG-CoA synthase family.</text>
</comment>
<evidence type="ECO:0000256" key="4">
    <source>
        <dbReference type="PIRSR" id="PIRSR610122-2"/>
    </source>
</evidence>
<dbReference type="Gene3D" id="3.40.47.10">
    <property type="match status" value="1"/>
</dbReference>
<comment type="function">
    <text evidence="5">Catalyzes the condensation of acetyl-CoA with acetoacetyl-CoA to form HMG-CoA.</text>
</comment>
<gene>
    <name evidence="8" type="ORF">E3P99_03435</name>
</gene>
<dbReference type="GO" id="GO:0010142">
    <property type="term" value="P:farnesyl diphosphate biosynthetic process, mevalonate pathway"/>
    <property type="evidence" value="ECO:0007669"/>
    <property type="project" value="InterPro"/>
</dbReference>
<evidence type="ECO:0000256" key="2">
    <source>
        <dbReference type="ARBA" id="ARBA00022679"/>
    </source>
</evidence>
<feature type="active site" description="Proton donor/acceptor" evidence="3">
    <location>
        <position position="251"/>
    </location>
</feature>
<comment type="catalytic activity">
    <reaction evidence="5">
        <text>acetoacetyl-CoA + acetyl-CoA + H2O = (3S)-3-hydroxy-3-methylglutaryl-CoA + CoA + H(+)</text>
        <dbReference type="Rhea" id="RHEA:10188"/>
        <dbReference type="ChEBI" id="CHEBI:15377"/>
        <dbReference type="ChEBI" id="CHEBI:15378"/>
        <dbReference type="ChEBI" id="CHEBI:43074"/>
        <dbReference type="ChEBI" id="CHEBI:57286"/>
        <dbReference type="ChEBI" id="CHEBI:57287"/>
        <dbReference type="ChEBI" id="CHEBI:57288"/>
        <dbReference type="EC" id="2.3.3.10"/>
    </reaction>
</comment>
<dbReference type="GO" id="GO:0004421">
    <property type="term" value="F:hydroxymethylglutaryl-CoA synthase activity"/>
    <property type="evidence" value="ECO:0007669"/>
    <property type="project" value="UniProtKB-EC"/>
</dbReference>
<evidence type="ECO:0000259" key="7">
    <source>
        <dbReference type="Pfam" id="PF08540"/>
    </source>
</evidence>
<dbReference type="SUPFAM" id="SSF53901">
    <property type="entry name" value="Thiolase-like"/>
    <property type="match status" value="2"/>
</dbReference>
<feature type="domain" description="Hydroxymethylglutaryl-coenzyme A synthase C-terminal" evidence="7">
    <location>
        <begin position="178"/>
        <end position="445"/>
    </location>
</feature>
<dbReference type="PANTHER" id="PTHR43323">
    <property type="entry name" value="3-HYDROXY-3-METHYLGLUTARYL COENZYME A SYNTHASE"/>
    <property type="match status" value="1"/>
</dbReference>
<sequence length="450" mass="49451">MSRPENVGIKGIEIYFPKRCISETDLEQFDGVSAGKYTIGFGQQYMACCDDREDINSFALSAVSGLLKKYNVDPKSIGRLEVGTETVIDKSKSTKTVLMDLFKDSGNTDIEGIDTKNACYGGTSALFNAVNWVESSSWDGRDAIVVAGDIAIYAEGSARPVGGAGCVAMLVGPNAPIVLEPTHGTYMTNAWDFYKPDLNSEYPQVDGPLTIDCYFGSLDNSYDAYREKYAKRTQTKKEDVKGDNFDYIVFHSPYGKLVQKGHARLTYNDFVSNPALPKFEGIDQAIASVPKAKTYFDKAIEKTFMTAAKDAYNKQVEPSSTTCKRLGNMYTGSLYGGLASLLSNVSSDDLQGKRAAMYSYGSGCAASFFAVKFVGSTSQIADALDLHKRLDSMKVVPVTEYVSSLKTREENHNAKSYTPKGQIDNIWGGAYYLDNIDDMFRRHYKQAPLA</sequence>
<evidence type="ECO:0000259" key="6">
    <source>
        <dbReference type="Pfam" id="PF01154"/>
    </source>
</evidence>
<keyword evidence="9" id="KW-1185">Reference proteome</keyword>
<name>A0A4T0FHT4_9BASI</name>
<dbReference type="InterPro" id="IPR016039">
    <property type="entry name" value="Thiolase-like"/>
</dbReference>
<evidence type="ECO:0000313" key="8">
    <source>
        <dbReference type="EMBL" id="TIA87035.1"/>
    </source>
</evidence>
<dbReference type="InterPro" id="IPR013528">
    <property type="entry name" value="HMG_CoA_synth_N"/>
</dbReference>
<protein>
    <recommendedName>
        <fullName evidence="5">Hydroxymethylglutaryl-CoA synthase</fullName>
        <shortName evidence="5">HMG-CoA synthase</shortName>
        <ecNumber evidence="5">2.3.3.10</ecNumber>
    </recommendedName>
    <alternativeName>
        <fullName evidence="5">3-hydroxy-3-methylglutaryl coenzyme A synthase</fullName>
    </alternativeName>
</protein>
<feature type="binding site" evidence="4">
    <location>
        <position position="260"/>
    </location>
    <ligand>
        <name>CoA</name>
        <dbReference type="ChEBI" id="CHEBI:57287"/>
    </ligand>
</feature>
<dbReference type="CDD" id="cd00827">
    <property type="entry name" value="init_cond_enzymes"/>
    <property type="match status" value="1"/>
</dbReference>
<dbReference type="PROSITE" id="PS01226">
    <property type="entry name" value="HMG_COA_SYNTHASE"/>
    <property type="match status" value="1"/>
</dbReference>
<dbReference type="GO" id="GO:0006696">
    <property type="term" value="P:ergosterol biosynthetic process"/>
    <property type="evidence" value="ECO:0007669"/>
    <property type="project" value="TreeGrafter"/>
</dbReference>
<dbReference type="Pfam" id="PF08540">
    <property type="entry name" value="HMG_CoA_synt_C"/>
    <property type="match status" value="1"/>
</dbReference>
<accession>A0A4T0FHT4</accession>
<dbReference type="Pfam" id="PF01154">
    <property type="entry name" value="HMG_CoA_synt_N"/>
    <property type="match status" value="1"/>
</dbReference>
<dbReference type="OrthoDB" id="1269963at2759"/>
<comment type="caution">
    <text evidence="8">The sequence shown here is derived from an EMBL/GenBank/DDBJ whole genome shotgun (WGS) entry which is preliminary data.</text>
</comment>
<organism evidence="8 9">
    <name type="scientific">Wallemia hederae</name>
    <dbReference type="NCBI Taxonomy" id="1540922"/>
    <lineage>
        <taxon>Eukaryota</taxon>
        <taxon>Fungi</taxon>
        <taxon>Dikarya</taxon>
        <taxon>Basidiomycota</taxon>
        <taxon>Wallemiomycotina</taxon>
        <taxon>Wallemiomycetes</taxon>
        <taxon>Wallemiales</taxon>
        <taxon>Wallemiaceae</taxon>
        <taxon>Wallemia</taxon>
    </lineage>
</organism>
<dbReference type="GO" id="GO:0006084">
    <property type="term" value="P:acetyl-CoA metabolic process"/>
    <property type="evidence" value="ECO:0007669"/>
    <property type="project" value="InterPro"/>
</dbReference>
<feature type="active site" description="Acyl-thioester intermediate" evidence="3">
    <location>
        <position position="119"/>
    </location>
</feature>
<dbReference type="NCBIfam" id="TIGR01833">
    <property type="entry name" value="HMG-CoA-S_euk"/>
    <property type="match status" value="1"/>
</dbReference>
<dbReference type="EMBL" id="SPNW01000067">
    <property type="protein sequence ID" value="TIA87035.1"/>
    <property type="molecule type" value="Genomic_DNA"/>
</dbReference>
<dbReference type="InterPro" id="IPR000590">
    <property type="entry name" value="HMG_CoA_synt_AS"/>
</dbReference>